<feature type="region of interest" description="Disordered" evidence="2">
    <location>
        <begin position="1"/>
        <end position="158"/>
    </location>
</feature>
<feature type="region of interest" description="Disordered" evidence="2">
    <location>
        <begin position="1054"/>
        <end position="1096"/>
    </location>
</feature>
<comment type="caution">
    <text evidence="4">The sequence shown here is derived from an EMBL/GenBank/DDBJ whole genome shotgun (WGS) entry which is preliminary data.</text>
</comment>
<sequence>MPMPTPSLPLPSPQLPLPASPSPHPPSPAPPQAPLPHSSLPPTPVSNAPAACSTYPTAPHASHPTFPAPSFSKTALSAPTVPTPTVPTSTISAPSFATPTIPASTIPSPTPFLRRPHRRRPHRRRPHRRRPSPPPPASPSPPPPPPLPRPPTPPIPADCTRLAQAALLSIPSAVNSSFIVAAGLSQPSASDPSAASLSASFCAVCSCALRLGAPGTSRGPGPTYASVDETGGGTGGTGVLFGPGASTTAEWLVDAEDGIYTLTLEMGGLVFTRTVVVDRTPPSVAGTLTLGDHRIRQEPAALTEASLNNVATKRAVLLKLSFSEPVPLFDPRASLLVTGAVLGDWAASPDNTTFWVLALSMPQLDTASPDPTVQDAAAGSSGNGTKPGVQVVQFHLPPGSYFDAARNPGRNGLTLSAALEEDPGSVDPNTAAALSTSATVGAAFYTLAVSAGTVAMAASSSAAQLLRAKGSMMQGSYHVQILSMSLYLASPGVGREYGKYAVHFRYAILGVKGNLGAVDEALPAGQTNVTAADQAHQAAGPLWPVEQSLVNASTLPAPPPPNDGFVVTVAPDRPAAPPGPLSPSAPRPPPLAAGVFAVGADGGVGGGSGSGIVEGLAAASLGELRPPPPPQGGAGSGRRRSAQSSVLSGAQPPPAQPPSAQPPPTANNEEFVVSELQNLQYTLAIAAILLAIIALLRLLAAIIYKKLVSPELHPFLAFPRIETTFAGLLLVALTFYASMALGGPFSDWSDSRIAAYCVLTLLVVPYGVFLWWLALARAWMVPQYAWVEKLHTSIYASPRASAATVSRETKTSVKLDPDLYPPYEILNPPPRTLPPSDDPTQGGGADGKEVDGGAVVEAAAGAGGFGVDGGAEPGVGAAAGAGGATEAEAGTDAGVGDMYAKGPHWSEFVGVVPPPPSGVALPPLGAVAGGAASAAAAAAAAGDGSDGSEDSARYRDMGPHWRKFSLKEDGDELAAAVSGAASRRDSGAGGAAAAANANAMSSGAASRGARHYSTPAYTSGDGSVGSGAGAAGGGAANALTSGAVGRGFRNHSTPAYADGGGAGGGGSPRDSTAGGANIFTSGGTRPRRREASLATDGAAAAAASPFTAAAAPAGAGGHNGLTSGADVKSRNNWPALGLGSAAAAAGGAAGSGHSSGAENKRSSSGTRSVTLPSVPGTADRESVRMLPEEAAVGVGPGSLPAFKREQLAAATPSTIAAAAAAGAARQNSLSRNTSGRRGLAAGSLDGSADSSDPFAPSAAAAAAAPPPRPGSVSGAARPRIGGSVSGASPLGPGGADASVAVGTSSDGRPVTVASRTRPRIGWNQIRIEPGEITPAAAASSPSSPSLPTRALFLPTPPPASLVSAAAAAAASAAPSAPLPSMPRPSGLSRARTSVREPDAFAVAEPTTTSSDGRKGRVRRVMTVGAADAPAGPAAARTSGSGAARRGLRFGSDPVTSSTAATQPSPLKQQLLAASVDAPAAAAPPPKSNAWMPLPPVPPLPPPPAPPMPLLAAGPVAEALDSEPLNGTNRRNLDGAADPVSPVAGGGGGDGGAEAWYGSHRQALPPAGVDADVSDDDDGAAGPAAAAAASKRHHNDALSTVGAADVDDYYAADGKPPYHLGTYDAAGADAGGAPAPPEMRRLSAAAPLAQTARRRSSILVGYRRKADCCAPWLLPSERLMARFEFLFEDVLGPNPEEHLMRAQRPARLIATALNFTHKVACAALLGALGLLTRSDLQLGGLIAVQVIMLAYLCIVWPYAEWQLQALEVVCHGAELGLFVAALAVAGEYYSKPATFFMIVCFFLTLACLIAFEIRKIVILIQEAWRTSQERFPALRRCCCCRRRDDNPTANDAATNGPTANGASYRTSVKCIRDDDDVSDEAYGGEASRRGPNGSNGRLDEQRPRRSDEGRTTGMQDPQRSMRRTSSASSEDGMGQGGTRVEVEPWDEAGEGAHGRGQQAGVGPAGPERDGVGPGPVDGPVPGQNQRPTVSNV</sequence>
<evidence type="ECO:0000313" key="4">
    <source>
        <dbReference type="EMBL" id="KAG2484140.1"/>
    </source>
</evidence>
<feature type="compositionally biased region" description="Gly residues" evidence="2">
    <location>
        <begin position="1058"/>
        <end position="1067"/>
    </location>
</feature>
<feature type="transmembrane region" description="Helical" evidence="3">
    <location>
        <begin position="753"/>
        <end position="774"/>
    </location>
</feature>
<name>A0A835XIR0_9CHLO</name>
<feature type="compositionally biased region" description="Polar residues" evidence="2">
    <location>
        <begin position="1982"/>
        <end position="1991"/>
    </location>
</feature>
<feature type="region of interest" description="Disordered" evidence="2">
    <location>
        <begin position="1221"/>
        <end position="1487"/>
    </location>
</feature>
<keyword evidence="1" id="KW-0945">Host-virus interaction</keyword>
<feature type="compositionally biased region" description="Low complexity" evidence="2">
    <location>
        <begin position="1238"/>
        <end position="1263"/>
    </location>
</feature>
<feature type="region of interest" description="Disordered" evidence="2">
    <location>
        <begin position="814"/>
        <end position="850"/>
    </location>
</feature>
<feature type="compositionally biased region" description="Pro residues" evidence="2">
    <location>
        <begin position="651"/>
        <end position="665"/>
    </location>
</feature>
<feature type="compositionally biased region" description="Low complexity" evidence="2">
    <location>
        <begin position="1424"/>
        <end position="1444"/>
    </location>
</feature>
<feature type="compositionally biased region" description="Polar residues" evidence="2">
    <location>
        <begin position="1911"/>
        <end position="1928"/>
    </location>
</feature>
<dbReference type="OrthoDB" id="549279at2759"/>
<feature type="compositionally biased region" description="Low complexity" evidence="2">
    <location>
        <begin position="1144"/>
        <end position="1157"/>
    </location>
</feature>
<feature type="transmembrane region" description="Helical" evidence="3">
    <location>
        <begin position="1791"/>
        <end position="1810"/>
    </location>
</feature>
<feature type="compositionally biased region" description="Low complexity" evidence="2">
    <location>
        <begin position="86"/>
        <end position="113"/>
    </location>
</feature>
<feature type="compositionally biased region" description="Pro residues" evidence="2">
    <location>
        <begin position="132"/>
        <end position="156"/>
    </location>
</feature>
<proteinExistence type="predicted"/>
<accession>A0A835XIR0</accession>
<dbReference type="EMBL" id="JAEHOE010000156">
    <property type="protein sequence ID" value="KAG2484140.1"/>
    <property type="molecule type" value="Genomic_DNA"/>
</dbReference>
<evidence type="ECO:0000256" key="3">
    <source>
        <dbReference type="SAM" id="Phobius"/>
    </source>
</evidence>
<dbReference type="PANTHER" id="PTHR13037">
    <property type="entry name" value="FORMIN"/>
    <property type="match status" value="1"/>
</dbReference>
<dbReference type="PANTHER" id="PTHR13037:SF24">
    <property type="entry name" value="POLYCOMB PROTEIN PCL-RELATED"/>
    <property type="match status" value="1"/>
</dbReference>
<feature type="compositionally biased region" description="Polar residues" evidence="2">
    <location>
        <begin position="1162"/>
        <end position="1171"/>
    </location>
</feature>
<protein>
    <submittedName>
        <fullName evidence="4">Uncharacterized protein</fullName>
    </submittedName>
</protein>
<reference evidence="4" key="1">
    <citation type="journal article" date="2020" name="bioRxiv">
        <title>Comparative genomics of Chlamydomonas.</title>
        <authorList>
            <person name="Craig R.J."/>
            <person name="Hasan A.R."/>
            <person name="Ness R.W."/>
            <person name="Keightley P.D."/>
        </authorList>
    </citation>
    <scope>NUCLEOTIDE SEQUENCE</scope>
    <source>
        <strain evidence="4">CCAP 11/70</strain>
    </source>
</reference>
<feature type="compositionally biased region" description="Basic residues" evidence="2">
    <location>
        <begin position="114"/>
        <end position="131"/>
    </location>
</feature>
<feature type="compositionally biased region" description="Pro residues" evidence="2">
    <location>
        <begin position="827"/>
        <end position="837"/>
    </location>
</feature>
<evidence type="ECO:0000256" key="1">
    <source>
        <dbReference type="ARBA" id="ARBA00022581"/>
    </source>
</evidence>
<keyword evidence="3" id="KW-1133">Transmembrane helix</keyword>
<feature type="region of interest" description="Disordered" evidence="2">
    <location>
        <begin position="1144"/>
        <end position="1183"/>
    </location>
</feature>
<feature type="compositionally biased region" description="Low complexity" evidence="2">
    <location>
        <begin position="1360"/>
        <end position="1375"/>
    </location>
</feature>
<feature type="region of interest" description="Disordered" evidence="2">
    <location>
        <begin position="1878"/>
        <end position="1991"/>
    </location>
</feature>
<feature type="compositionally biased region" description="Pro residues" evidence="2">
    <location>
        <begin position="1"/>
        <end position="44"/>
    </location>
</feature>
<feature type="transmembrane region" description="Helical" evidence="3">
    <location>
        <begin position="1707"/>
        <end position="1729"/>
    </location>
</feature>
<feature type="compositionally biased region" description="Polar residues" evidence="2">
    <location>
        <begin position="1225"/>
        <end position="1235"/>
    </location>
</feature>
<feature type="region of interest" description="Disordered" evidence="2">
    <location>
        <begin position="1520"/>
        <end position="1595"/>
    </location>
</feature>
<keyword evidence="3" id="KW-0472">Membrane</keyword>
<keyword evidence="5" id="KW-1185">Reference proteome</keyword>
<feature type="transmembrane region" description="Helical" evidence="3">
    <location>
        <begin position="681"/>
        <end position="704"/>
    </location>
</feature>
<organism evidence="4 5">
    <name type="scientific">Edaphochlamys debaryana</name>
    <dbReference type="NCBI Taxonomy" id="47281"/>
    <lineage>
        <taxon>Eukaryota</taxon>
        <taxon>Viridiplantae</taxon>
        <taxon>Chlorophyta</taxon>
        <taxon>core chlorophytes</taxon>
        <taxon>Chlorophyceae</taxon>
        <taxon>CS clade</taxon>
        <taxon>Chlamydomonadales</taxon>
        <taxon>Chlamydomonadales incertae sedis</taxon>
        <taxon>Edaphochlamys</taxon>
    </lineage>
</organism>
<feature type="compositionally biased region" description="Pro residues" evidence="2">
    <location>
        <begin position="574"/>
        <end position="588"/>
    </location>
</feature>
<feature type="region of interest" description="Disordered" evidence="2">
    <location>
        <begin position="552"/>
        <end position="588"/>
    </location>
</feature>
<keyword evidence="3" id="KW-0812">Transmembrane</keyword>
<feature type="region of interest" description="Disordered" evidence="2">
    <location>
        <begin position="621"/>
        <end position="667"/>
    </location>
</feature>
<feature type="compositionally biased region" description="Low complexity" evidence="2">
    <location>
        <begin position="1579"/>
        <end position="1588"/>
    </location>
</feature>
<feature type="transmembrane region" description="Helical" evidence="3">
    <location>
        <begin position="725"/>
        <end position="741"/>
    </location>
</feature>
<feature type="transmembrane region" description="Helical" evidence="3">
    <location>
        <begin position="1735"/>
        <end position="1755"/>
    </location>
</feature>
<gene>
    <name evidence="4" type="ORF">HYH03_017022</name>
</gene>
<feature type="compositionally biased region" description="Basic and acidic residues" evidence="2">
    <location>
        <begin position="1896"/>
        <end position="1909"/>
    </location>
</feature>
<dbReference type="Proteomes" id="UP000612055">
    <property type="component" value="Unassembled WGS sequence"/>
</dbReference>
<evidence type="ECO:0000313" key="5">
    <source>
        <dbReference type="Proteomes" id="UP000612055"/>
    </source>
</evidence>
<evidence type="ECO:0000256" key="2">
    <source>
        <dbReference type="SAM" id="MobiDB-lite"/>
    </source>
</evidence>
<feature type="compositionally biased region" description="Polar residues" evidence="2">
    <location>
        <begin position="1453"/>
        <end position="1467"/>
    </location>
</feature>
<feature type="compositionally biased region" description="Low complexity" evidence="2">
    <location>
        <begin position="1334"/>
        <end position="1347"/>
    </location>
</feature>